<comment type="caution">
    <text evidence="1">The sequence shown here is derived from an EMBL/GenBank/DDBJ whole genome shotgun (WGS) entry which is preliminary data.</text>
</comment>
<evidence type="ECO:0000313" key="1">
    <source>
        <dbReference type="EMBL" id="KAJ3640098.1"/>
    </source>
</evidence>
<reference evidence="1" key="1">
    <citation type="journal article" date="2023" name="G3 (Bethesda)">
        <title>Whole genome assemblies of Zophobas morio and Tenebrio molitor.</title>
        <authorList>
            <person name="Kaur S."/>
            <person name="Stinson S.A."/>
            <person name="diCenzo G.C."/>
        </authorList>
    </citation>
    <scope>NUCLEOTIDE SEQUENCE</scope>
    <source>
        <strain evidence="1">QUZm001</strain>
    </source>
</reference>
<accession>A0AA38HLI5</accession>
<proteinExistence type="predicted"/>
<organism evidence="1 2">
    <name type="scientific">Zophobas morio</name>
    <dbReference type="NCBI Taxonomy" id="2755281"/>
    <lineage>
        <taxon>Eukaryota</taxon>
        <taxon>Metazoa</taxon>
        <taxon>Ecdysozoa</taxon>
        <taxon>Arthropoda</taxon>
        <taxon>Hexapoda</taxon>
        <taxon>Insecta</taxon>
        <taxon>Pterygota</taxon>
        <taxon>Neoptera</taxon>
        <taxon>Endopterygota</taxon>
        <taxon>Coleoptera</taxon>
        <taxon>Polyphaga</taxon>
        <taxon>Cucujiformia</taxon>
        <taxon>Tenebrionidae</taxon>
        <taxon>Zophobas</taxon>
    </lineage>
</organism>
<name>A0AA38HLI5_9CUCU</name>
<keyword evidence="2" id="KW-1185">Reference proteome</keyword>
<dbReference type="AlphaFoldDB" id="A0AA38HLI5"/>
<dbReference type="Proteomes" id="UP001168821">
    <property type="component" value="Unassembled WGS sequence"/>
</dbReference>
<sequence>MQCNTNSNSNNALEKTDIAPIKVNEVKSIMTDMKQNPTVKKTIRTQIVKNRNQMETQIPQSKPQAAVTKEDIIDMSQITQHTPQVVITQMDKTDNVPDVDDFITVRRKNRVRNQNQITGTTEVNQDINFAAEPKLKRAWIYIGNTKKQTSCEDIKTFIKNRCNETKDICVENYRAKEKHNLFVWELILLQRTLL</sequence>
<dbReference type="EMBL" id="JALNTZ010000010">
    <property type="protein sequence ID" value="KAJ3640098.1"/>
    <property type="molecule type" value="Genomic_DNA"/>
</dbReference>
<protein>
    <submittedName>
        <fullName evidence="1">Uncharacterized protein</fullName>
    </submittedName>
</protein>
<gene>
    <name evidence="1" type="ORF">Zmor_003414</name>
</gene>
<evidence type="ECO:0000313" key="2">
    <source>
        <dbReference type="Proteomes" id="UP001168821"/>
    </source>
</evidence>